<gene>
    <name evidence="8" type="ORF">KDD17_00145</name>
</gene>
<dbReference type="EC" id="3.5.-.-" evidence="8"/>
<proteinExistence type="inferred from homology"/>
<protein>
    <submittedName>
        <fullName evidence="8">Hydantoinase/carbamoylase family amidase</fullName>
        <ecNumber evidence="8">3.5.-.-</ecNumber>
    </submittedName>
</protein>
<sequence>MHIDPNRFLDDLHHLRTFGAAGVGKGVSRPAYSAPDIAARAWLTQRMADAGLRVEMDAMGNLFGLAKGPSILLGSHSDSQPEGGWLDGALGVIAGLEVARAAQAAGGPAVSVVSFQDEEGRFGVTTGSAVWSGQVAQARADGFTDHEGVTLGAARDALGDLVTGPVDPAQFTGFIEMHIEQGPVMDGTDDRVGVVTDIVGIRDMKITFEGQQNHAGTTPMHLRRDAFAALTAFSAALEPRFANVVTPATVWTTGHVALHPNASSIVPGRAAFSMQWRDGDADRLGRMERIIRDLAEEVAQARGLTVTFGEMLGLEPVAMDAALRRSLEGAAEAQAPGAWRRMPSGALHDATNVARLMPVAMLFTPSIGGISHAFEEDTDEADLVLGLRVLADAVARIGRG</sequence>
<feature type="binding site" evidence="7">
    <location>
        <position position="76"/>
    </location>
    <ligand>
        <name>Zn(2+)</name>
        <dbReference type="ChEBI" id="CHEBI:29105"/>
        <label>1</label>
    </ligand>
</feature>
<dbReference type="RefSeq" id="WP_212704738.1">
    <property type="nucleotide sequence ID" value="NZ_CP073581.1"/>
</dbReference>
<dbReference type="Pfam" id="PF01546">
    <property type="entry name" value="Peptidase_M20"/>
    <property type="match status" value="1"/>
</dbReference>
<dbReference type="Proteomes" id="UP000683291">
    <property type="component" value="Chromosome 1"/>
</dbReference>
<organism evidence="8 9">
    <name type="scientific">Sulfitobacter albidus</name>
    <dbReference type="NCBI Taxonomy" id="2829501"/>
    <lineage>
        <taxon>Bacteria</taxon>
        <taxon>Pseudomonadati</taxon>
        <taxon>Pseudomonadota</taxon>
        <taxon>Alphaproteobacteria</taxon>
        <taxon>Rhodobacterales</taxon>
        <taxon>Roseobacteraceae</taxon>
        <taxon>Sulfitobacter</taxon>
    </lineage>
</organism>
<dbReference type="NCBIfam" id="TIGR01879">
    <property type="entry name" value="hydantase"/>
    <property type="match status" value="1"/>
</dbReference>
<dbReference type="AlphaFoldDB" id="A0A975JE11"/>
<comment type="similarity">
    <text evidence="2">Belongs to the peptidase M20 family.</text>
</comment>
<feature type="binding site" evidence="7">
    <location>
        <position position="372"/>
    </location>
    <ligand>
        <name>Zn(2+)</name>
        <dbReference type="ChEBI" id="CHEBI:29105"/>
        <label>2</label>
    </ligand>
</feature>
<feature type="binding site" evidence="7">
    <location>
        <position position="178"/>
    </location>
    <ligand>
        <name>Zn(2+)</name>
        <dbReference type="ChEBI" id="CHEBI:29105"/>
        <label>1</label>
    </ligand>
</feature>
<reference evidence="8" key="1">
    <citation type="submission" date="2021-04" db="EMBL/GenBank/DDBJ databases">
        <title>Complete genome sequence for Sulfitobacter sp. strain JK7-1.</title>
        <authorList>
            <person name="Park S.-J."/>
        </authorList>
    </citation>
    <scope>NUCLEOTIDE SEQUENCE</scope>
    <source>
        <strain evidence="8">JK7-1</strain>
    </source>
</reference>
<evidence type="ECO:0000313" key="8">
    <source>
        <dbReference type="EMBL" id="QUJ76540.1"/>
    </source>
</evidence>
<keyword evidence="4 7" id="KW-0479">Metal-binding</keyword>
<dbReference type="KEGG" id="sual:KDD17_00145"/>
<keyword evidence="6" id="KW-0464">Manganese</keyword>
<feature type="binding site" evidence="7">
    <location>
        <position position="119"/>
    </location>
    <ligand>
        <name>Zn(2+)</name>
        <dbReference type="ChEBI" id="CHEBI:29105"/>
        <label>2</label>
    </ligand>
</feature>
<name>A0A975JE11_9RHOB</name>
<comment type="cofactor">
    <cofactor evidence="1">
        <name>Mn(2+)</name>
        <dbReference type="ChEBI" id="CHEBI:29035"/>
    </cofactor>
</comment>
<evidence type="ECO:0000256" key="4">
    <source>
        <dbReference type="ARBA" id="ARBA00022723"/>
    </source>
</evidence>
<evidence type="ECO:0000256" key="7">
    <source>
        <dbReference type="PIRSR" id="PIRSR001235-1"/>
    </source>
</evidence>
<dbReference type="Gene3D" id="3.40.630.10">
    <property type="entry name" value="Zn peptidases"/>
    <property type="match status" value="1"/>
</dbReference>
<dbReference type="EMBL" id="CP073581">
    <property type="protein sequence ID" value="QUJ76540.1"/>
    <property type="molecule type" value="Genomic_DNA"/>
</dbReference>
<evidence type="ECO:0000256" key="6">
    <source>
        <dbReference type="ARBA" id="ARBA00023211"/>
    </source>
</evidence>
<evidence type="ECO:0000256" key="3">
    <source>
        <dbReference type="ARBA" id="ARBA00011738"/>
    </source>
</evidence>
<dbReference type="SUPFAM" id="SSF55031">
    <property type="entry name" value="Bacterial exopeptidase dimerisation domain"/>
    <property type="match status" value="1"/>
</dbReference>
<dbReference type="Gene3D" id="3.30.70.360">
    <property type="match status" value="1"/>
</dbReference>
<evidence type="ECO:0000256" key="1">
    <source>
        <dbReference type="ARBA" id="ARBA00001936"/>
    </source>
</evidence>
<keyword evidence="7" id="KW-0862">Zinc</keyword>
<comment type="subunit">
    <text evidence="3">Homodimer.</text>
</comment>
<dbReference type="InterPro" id="IPR036264">
    <property type="entry name" value="Bact_exopeptidase_dim_dom"/>
</dbReference>
<evidence type="ECO:0000256" key="5">
    <source>
        <dbReference type="ARBA" id="ARBA00022801"/>
    </source>
</evidence>
<dbReference type="CDD" id="cd03884">
    <property type="entry name" value="M20_bAS"/>
    <property type="match status" value="1"/>
</dbReference>
<keyword evidence="9" id="KW-1185">Reference proteome</keyword>
<accession>A0A975JE11</accession>
<feature type="binding site" evidence="7">
    <location>
        <position position="87"/>
    </location>
    <ligand>
        <name>Zn(2+)</name>
        <dbReference type="ChEBI" id="CHEBI:29105"/>
        <label>1</label>
    </ligand>
</feature>
<dbReference type="SUPFAM" id="SSF53187">
    <property type="entry name" value="Zn-dependent exopeptidases"/>
    <property type="match status" value="1"/>
</dbReference>
<dbReference type="PIRSF" id="PIRSF001235">
    <property type="entry name" value="Amidase_carbamoylase"/>
    <property type="match status" value="1"/>
</dbReference>
<dbReference type="PANTHER" id="PTHR32494">
    <property type="entry name" value="ALLANTOATE DEIMINASE-RELATED"/>
    <property type="match status" value="1"/>
</dbReference>
<dbReference type="InterPro" id="IPR002933">
    <property type="entry name" value="Peptidase_M20"/>
</dbReference>
<evidence type="ECO:0000313" key="9">
    <source>
        <dbReference type="Proteomes" id="UP000683291"/>
    </source>
</evidence>
<dbReference type="PANTHER" id="PTHR32494:SF19">
    <property type="entry name" value="ALLANTOATE DEIMINASE-RELATED"/>
    <property type="match status" value="1"/>
</dbReference>
<keyword evidence="5 8" id="KW-0378">Hydrolase</keyword>
<dbReference type="GO" id="GO:0046872">
    <property type="term" value="F:metal ion binding"/>
    <property type="evidence" value="ECO:0007669"/>
    <property type="project" value="UniProtKB-KW"/>
</dbReference>
<dbReference type="InterPro" id="IPR010158">
    <property type="entry name" value="Amidase_Cbmase"/>
</dbReference>
<comment type="cofactor">
    <cofactor evidence="7">
        <name>Zn(2+)</name>
        <dbReference type="ChEBI" id="CHEBI:29105"/>
    </cofactor>
    <text evidence="7">Binds 2 Zn(2+) ions per subunit.</text>
</comment>
<evidence type="ECO:0000256" key="2">
    <source>
        <dbReference type="ARBA" id="ARBA00006153"/>
    </source>
</evidence>
<feature type="binding site" evidence="7">
    <location>
        <position position="87"/>
    </location>
    <ligand>
        <name>Zn(2+)</name>
        <dbReference type="ChEBI" id="CHEBI:29105"/>
        <label>2</label>
    </ligand>
</feature>
<dbReference type="GO" id="GO:0016813">
    <property type="term" value="F:hydrolase activity, acting on carbon-nitrogen (but not peptide) bonds, in linear amidines"/>
    <property type="evidence" value="ECO:0007669"/>
    <property type="project" value="InterPro"/>
</dbReference>